<keyword evidence="3" id="KW-1185">Reference proteome</keyword>
<protein>
    <recommendedName>
        <fullName evidence="1">Endonuclease/exonuclease/phosphatase domain-containing protein</fullName>
    </recommendedName>
</protein>
<reference evidence="2" key="1">
    <citation type="submission" date="2022-02" db="EMBL/GenBank/DDBJ databases">
        <authorList>
            <person name="Henning P.M."/>
            <person name="McCubbin A.G."/>
            <person name="Shore J.S."/>
        </authorList>
    </citation>
    <scope>NUCLEOTIDE SEQUENCE</scope>
    <source>
        <strain evidence="2">F60SS</strain>
        <tissue evidence="2">Leaves</tissue>
    </source>
</reference>
<evidence type="ECO:0000313" key="2">
    <source>
        <dbReference type="EMBL" id="KAJ4839856.1"/>
    </source>
</evidence>
<evidence type="ECO:0000313" key="3">
    <source>
        <dbReference type="Proteomes" id="UP001141552"/>
    </source>
</evidence>
<feature type="domain" description="Endonuclease/exonuclease/phosphatase" evidence="1">
    <location>
        <begin position="5"/>
        <end position="220"/>
    </location>
</feature>
<dbReference type="PANTHER" id="PTHR35218:SF9">
    <property type="entry name" value="ENDONUCLEASE_EXONUCLEASE_PHOSPHATASE DOMAIN-CONTAINING PROTEIN"/>
    <property type="match status" value="1"/>
</dbReference>
<evidence type="ECO:0000259" key="1">
    <source>
        <dbReference type="Pfam" id="PF03372"/>
    </source>
</evidence>
<reference evidence="2" key="2">
    <citation type="journal article" date="2023" name="Plants (Basel)">
        <title>Annotation of the Turnera subulata (Passifloraceae) Draft Genome Reveals the S-Locus Evolved after the Divergence of Turneroideae from Passifloroideae in a Stepwise Manner.</title>
        <authorList>
            <person name="Henning P.M."/>
            <person name="Roalson E.H."/>
            <person name="Mir W."/>
            <person name="McCubbin A.G."/>
            <person name="Shore J.S."/>
        </authorList>
    </citation>
    <scope>NUCLEOTIDE SEQUENCE</scope>
    <source>
        <strain evidence="2">F60SS</strain>
    </source>
</reference>
<proteinExistence type="predicted"/>
<dbReference type="AlphaFoldDB" id="A0A9Q0G0S5"/>
<gene>
    <name evidence="2" type="ORF">Tsubulata_030162</name>
</gene>
<dbReference type="GO" id="GO:0003824">
    <property type="term" value="F:catalytic activity"/>
    <property type="evidence" value="ECO:0007669"/>
    <property type="project" value="InterPro"/>
</dbReference>
<dbReference type="SUPFAM" id="SSF56219">
    <property type="entry name" value="DNase I-like"/>
    <property type="match status" value="1"/>
</dbReference>
<organism evidence="2 3">
    <name type="scientific">Turnera subulata</name>
    <dbReference type="NCBI Taxonomy" id="218843"/>
    <lineage>
        <taxon>Eukaryota</taxon>
        <taxon>Viridiplantae</taxon>
        <taxon>Streptophyta</taxon>
        <taxon>Embryophyta</taxon>
        <taxon>Tracheophyta</taxon>
        <taxon>Spermatophyta</taxon>
        <taxon>Magnoliopsida</taxon>
        <taxon>eudicotyledons</taxon>
        <taxon>Gunneridae</taxon>
        <taxon>Pentapetalae</taxon>
        <taxon>rosids</taxon>
        <taxon>fabids</taxon>
        <taxon>Malpighiales</taxon>
        <taxon>Passifloraceae</taxon>
        <taxon>Turnera</taxon>
    </lineage>
</organism>
<accession>A0A9Q0G0S5</accession>
<dbReference type="Proteomes" id="UP001141552">
    <property type="component" value="Unassembled WGS sequence"/>
</dbReference>
<dbReference type="InterPro" id="IPR005135">
    <property type="entry name" value="Endo/exonuclease/phosphatase"/>
</dbReference>
<name>A0A9Q0G0S5_9ROSI</name>
<dbReference type="Pfam" id="PF03372">
    <property type="entry name" value="Exo_endo_phos"/>
    <property type="match status" value="1"/>
</dbReference>
<sequence length="295" mass="33636">MVSVLSWNCQGAAKRQFCRLCKEICREERPDIVIVVEPRISGVKAERVIRRLRFPNSHRAEARGYAGGIWVLWDAGRTKVSIVHSHTQFIHFTVDTEKGLVEFTAVYASPQEKWRRYLWDNLEVLARHILSPWFLIGDFNAILDGLERRDARGRNGAASKQFLDCIFKAELEDVGFIGPKFTWKSGNKLARLDRALFNRLALVQFPGATLTHLPRACSDHNPIFLRTEGIHSTSPRSGKFKFLAAWVAHKDFGEFVSNKWDKDGAMPVALTKFVEDVGKWNRAVFVVDLEKQVGV</sequence>
<dbReference type="EMBL" id="JAKUCV010003179">
    <property type="protein sequence ID" value="KAJ4839856.1"/>
    <property type="molecule type" value="Genomic_DNA"/>
</dbReference>
<dbReference type="PANTHER" id="PTHR35218">
    <property type="entry name" value="RNASE H DOMAIN-CONTAINING PROTEIN"/>
    <property type="match status" value="1"/>
</dbReference>
<dbReference type="OrthoDB" id="1750980at2759"/>
<comment type="caution">
    <text evidence="2">The sequence shown here is derived from an EMBL/GenBank/DDBJ whole genome shotgun (WGS) entry which is preliminary data.</text>
</comment>
<dbReference type="Gene3D" id="3.60.10.10">
    <property type="entry name" value="Endonuclease/exonuclease/phosphatase"/>
    <property type="match status" value="1"/>
</dbReference>
<dbReference type="InterPro" id="IPR036691">
    <property type="entry name" value="Endo/exonu/phosph_ase_sf"/>
</dbReference>